<organism evidence="2 3">
    <name type="scientific">Legionella israelensis</name>
    <dbReference type="NCBI Taxonomy" id="454"/>
    <lineage>
        <taxon>Bacteria</taxon>
        <taxon>Pseudomonadati</taxon>
        <taxon>Pseudomonadota</taxon>
        <taxon>Gammaproteobacteria</taxon>
        <taxon>Legionellales</taxon>
        <taxon>Legionellaceae</taxon>
        <taxon>Legionella</taxon>
    </lineage>
</organism>
<dbReference type="PATRIC" id="fig|454.4.peg.1076"/>
<dbReference type="Proteomes" id="UP000054761">
    <property type="component" value="Unassembled WGS sequence"/>
</dbReference>
<dbReference type="NCBIfam" id="TIGR03071">
    <property type="entry name" value="couple_hipA"/>
    <property type="match status" value="1"/>
</dbReference>
<dbReference type="InterPro" id="IPR017508">
    <property type="entry name" value="HipA_N1"/>
</dbReference>
<dbReference type="RefSeq" id="WP_058501364.1">
    <property type="nucleotide sequence ID" value="NZ_CAAAJA010000069.1"/>
</dbReference>
<name>A0A0W0W527_9GAMM</name>
<proteinExistence type="predicted"/>
<gene>
    <name evidence="2" type="ORF">Lisr_1000</name>
</gene>
<comment type="caution">
    <text evidence="2">The sequence shown here is derived from an EMBL/GenBank/DDBJ whole genome shotgun (WGS) entry which is preliminary data.</text>
</comment>
<sequence length="102" mass="11543">MRKAYVSVSGVKAGILEELQGGKYQFTYFDDYHGAPISLTMPLTKKVYDFAEFPPFFEGLLPEGIMLEALLRKYKIDKNDYFGQLIIVGQDVVGAVTIEELR</sequence>
<feature type="domain" description="HipA N-terminal subdomain 1" evidence="1">
    <location>
        <begin position="5"/>
        <end position="98"/>
    </location>
</feature>
<dbReference type="STRING" id="454.Lisr_1000"/>
<evidence type="ECO:0000259" key="1">
    <source>
        <dbReference type="Pfam" id="PF13657"/>
    </source>
</evidence>
<dbReference type="EMBL" id="LNYH01000048">
    <property type="protein sequence ID" value="KTD27483.1"/>
    <property type="molecule type" value="Genomic_DNA"/>
</dbReference>
<keyword evidence="3" id="KW-1185">Reference proteome</keyword>
<dbReference type="OrthoDB" id="196808at2"/>
<evidence type="ECO:0000313" key="2">
    <source>
        <dbReference type="EMBL" id="KTD27483.1"/>
    </source>
</evidence>
<protein>
    <submittedName>
        <fullName evidence="2">HipA protein</fullName>
    </submittedName>
</protein>
<evidence type="ECO:0000313" key="3">
    <source>
        <dbReference type="Proteomes" id="UP000054761"/>
    </source>
</evidence>
<dbReference type="Pfam" id="PF13657">
    <property type="entry name" value="Couple_hipA"/>
    <property type="match status" value="1"/>
</dbReference>
<accession>A0A0W0W527</accession>
<dbReference type="AlphaFoldDB" id="A0A0W0W527"/>
<reference evidence="2 3" key="1">
    <citation type="submission" date="2015-11" db="EMBL/GenBank/DDBJ databases">
        <title>Genomic analysis of 38 Legionella species identifies large and diverse effector repertoires.</title>
        <authorList>
            <person name="Burstein D."/>
            <person name="Amaro F."/>
            <person name="Zusman T."/>
            <person name="Lifshitz Z."/>
            <person name="Cohen O."/>
            <person name="Gilbert J.A."/>
            <person name="Pupko T."/>
            <person name="Shuman H.A."/>
            <person name="Segal G."/>
        </authorList>
    </citation>
    <scope>NUCLEOTIDE SEQUENCE [LARGE SCALE GENOMIC DNA]</scope>
    <source>
        <strain evidence="2 3">Bercovier 4</strain>
    </source>
</reference>